<feature type="region of interest" description="Disordered" evidence="2">
    <location>
        <begin position="227"/>
        <end position="269"/>
    </location>
</feature>
<dbReference type="Pfam" id="PF04129">
    <property type="entry name" value="Vps52_CC"/>
    <property type="match status" value="1"/>
</dbReference>
<feature type="compositionally biased region" description="Polar residues" evidence="2">
    <location>
        <begin position="229"/>
        <end position="251"/>
    </location>
</feature>
<gene>
    <name evidence="4" type="ORF">EZS28_042913</name>
</gene>
<evidence type="ECO:0000256" key="1">
    <source>
        <dbReference type="SAM" id="Coils"/>
    </source>
</evidence>
<feature type="domain" description="Vps52 coiled-coil" evidence="3">
    <location>
        <begin position="33"/>
        <end position="168"/>
    </location>
</feature>
<dbReference type="EMBL" id="SNRW01025376">
    <property type="protein sequence ID" value="KAA6361560.1"/>
    <property type="molecule type" value="Genomic_DNA"/>
</dbReference>
<dbReference type="GO" id="GO:0019905">
    <property type="term" value="F:syntaxin binding"/>
    <property type="evidence" value="ECO:0007669"/>
    <property type="project" value="TreeGrafter"/>
</dbReference>
<evidence type="ECO:0000256" key="2">
    <source>
        <dbReference type="SAM" id="MobiDB-lite"/>
    </source>
</evidence>
<feature type="region of interest" description="Disordered" evidence="2">
    <location>
        <begin position="151"/>
        <end position="186"/>
    </location>
</feature>
<keyword evidence="1" id="KW-0175">Coiled coil</keyword>
<sequence>MKNLHNQPEIISRGILPQLEREIHQIESESVEDYVKEEKLLFELHDDIQDCDSVLEQMEELLFDFQKNLSGLTSEIRELQNQTVQMNTQLKNRRTLSHELSSFLSRITVPDDVSRSIESGPMKIQYQQFSNYSPSILSAVARMALDAVRPLSDTQPQQQSLQQTQIQQQQSISSSSSNASSNTNEVDTNQQINEDLLGDAAWQIPDAITDNSNNNINGQFTFMDDVERSSQSYRRQSATTSSRKSISPSRNGSVVSMTTGTQSTSQNQSTHHKLQLELIRELSSCITFCTHLDQLQSAINAVQDASISQYPSVQDAKEILIRLRSSALRHCRDFLYDGFNAIRLSETQTHNRIVREILFRAKTMFVFLKNNRSDIADECEKRYIECSSESMLRLTKPYIEWLMKSVVDVANKDDFIGQSELQKKSSFFSNTAPSPRALFQSFLNPNEQKTQQQFSLPIQSAIQLQLQQQQNPNNQLIPSTQQNKSKFPFSSQQTSQLNQYSFGTQGSSSSGRKTP</sequence>
<dbReference type="InterPro" id="IPR048319">
    <property type="entry name" value="Vps52_CC"/>
</dbReference>
<dbReference type="GO" id="GO:0042147">
    <property type="term" value="P:retrograde transport, endosome to Golgi"/>
    <property type="evidence" value="ECO:0007669"/>
    <property type="project" value="TreeGrafter"/>
</dbReference>
<comment type="caution">
    <text evidence="4">The sequence shown here is derived from an EMBL/GenBank/DDBJ whole genome shotgun (WGS) entry which is preliminary data.</text>
</comment>
<name>A0A5J4TU76_9EUKA</name>
<evidence type="ECO:0000313" key="4">
    <source>
        <dbReference type="EMBL" id="KAA6361560.1"/>
    </source>
</evidence>
<proteinExistence type="predicted"/>
<feature type="compositionally biased region" description="Low complexity" evidence="2">
    <location>
        <begin position="151"/>
        <end position="182"/>
    </location>
</feature>
<feature type="compositionally biased region" description="Low complexity" evidence="2">
    <location>
        <begin position="252"/>
        <end position="269"/>
    </location>
</feature>
<dbReference type="Proteomes" id="UP000324800">
    <property type="component" value="Unassembled WGS sequence"/>
</dbReference>
<dbReference type="GO" id="GO:0006896">
    <property type="term" value="P:Golgi to vacuole transport"/>
    <property type="evidence" value="ECO:0007669"/>
    <property type="project" value="TreeGrafter"/>
</dbReference>
<dbReference type="InterPro" id="IPR007258">
    <property type="entry name" value="Vps52"/>
</dbReference>
<organism evidence="4 5">
    <name type="scientific">Streblomastix strix</name>
    <dbReference type="NCBI Taxonomy" id="222440"/>
    <lineage>
        <taxon>Eukaryota</taxon>
        <taxon>Metamonada</taxon>
        <taxon>Preaxostyla</taxon>
        <taxon>Oxymonadida</taxon>
        <taxon>Streblomastigidae</taxon>
        <taxon>Streblomastix</taxon>
    </lineage>
</organism>
<dbReference type="GO" id="GO:0000938">
    <property type="term" value="C:GARP complex"/>
    <property type="evidence" value="ECO:0007669"/>
    <property type="project" value="TreeGrafter"/>
</dbReference>
<feature type="coiled-coil region" evidence="1">
    <location>
        <begin position="55"/>
        <end position="89"/>
    </location>
</feature>
<feature type="region of interest" description="Disordered" evidence="2">
    <location>
        <begin position="467"/>
        <end position="515"/>
    </location>
</feature>
<dbReference type="AlphaFoldDB" id="A0A5J4TU76"/>
<dbReference type="PANTHER" id="PTHR14190">
    <property type="entry name" value="SUPPRESSOR OF ACTIN MUTATIONS 2/VACUOLAR PROTEIN SORTING 52"/>
    <property type="match status" value="1"/>
</dbReference>
<evidence type="ECO:0000313" key="5">
    <source>
        <dbReference type="Proteomes" id="UP000324800"/>
    </source>
</evidence>
<feature type="compositionally biased region" description="Low complexity" evidence="2">
    <location>
        <begin position="467"/>
        <end position="479"/>
    </location>
</feature>
<protein>
    <recommendedName>
        <fullName evidence="3">Vps52 coiled-coil domain-containing protein</fullName>
    </recommendedName>
</protein>
<feature type="non-terminal residue" evidence="4">
    <location>
        <position position="515"/>
    </location>
</feature>
<feature type="compositionally biased region" description="Polar residues" evidence="2">
    <location>
        <begin position="480"/>
        <end position="515"/>
    </location>
</feature>
<reference evidence="4 5" key="1">
    <citation type="submission" date="2019-03" db="EMBL/GenBank/DDBJ databases">
        <title>Single cell metagenomics reveals metabolic interactions within the superorganism composed of flagellate Streblomastix strix and complex community of Bacteroidetes bacteria on its surface.</title>
        <authorList>
            <person name="Treitli S.C."/>
            <person name="Kolisko M."/>
            <person name="Husnik F."/>
            <person name="Keeling P."/>
            <person name="Hampl V."/>
        </authorList>
    </citation>
    <scope>NUCLEOTIDE SEQUENCE [LARGE SCALE GENOMIC DNA]</scope>
    <source>
        <strain evidence="4">ST1C</strain>
    </source>
</reference>
<accession>A0A5J4TU76</accession>
<evidence type="ECO:0000259" key="3">
    <source>
        <dbReference type="Pfam" id="PF04129"/>
    </source>
</evidence>
<dbReference type="OrthoDB" id="19482at2759"/>
<dbReference type="GO" id="GO:0005829">
    <property type="term" value="C:cytosol"/>
    <property type="evidence" value="ECO:0007669"/>
    <property type="project" value="GOC"/>
</dbReference>
<dbReference type="PANTHER" id="PTHR14190:SF7">
    <property type="entry name" value="VACUOLAR PROTEIN SORTING-ASSOCIATED PROTEIN 52 HOMOLOG"/>
    <property type="match status" value="1"/>
</dbReference>
<dbReference type="GO" id="GO:0032456">
    <property type="term" value="P:endocytic recycling"/>
    <property type="evidence" value="ECO:0007669"/>
    <property type="project" value="TreeGrafter"/>
</dbReference>